<dbReference type="GO" id="GO:0005667">
    <property type="term" value="C:transcription regulator complex"/>
    <property type="evidence" value="ECO:0007669"/>
    <property type="project" value="TreeGrafter"/>
</dbReference>
<organism evidence="3 4">
    <name type="scientific">Clupea harengus</name>
    <name type="common">Atlantic herring</name>
    <dbReference type="NCBI Taxonomy" id="7950"/>
    <lineage>
        <taxon>Eukaryota</taxon>
        <taxon>Metazoa</taxon>
        <taxon>Chordata</taxon>
        <taxon>Craniata</taxon>
        <taxon>Vertebrata</taxon>
        <taxon>Euteleostomi</taxon>
        <taxon>Actinopterygii</taxon>
        <taxon>Neopterygii</taxon>
        <taxon>Teleostei</taxon>
        <taxon>Clupei</taxon>
        <taxon>Clupeiformes</taxon>
        <taxon>Clupeoidei</taxon>
        <taxon>Clupeidae</taxon>
        <taxon>Clupea</taxon>
    </lineage>
</organism>
<dbReference type="InterPro" id="IPR039353">
    <property type="entry name" value="TF_Adf1"/>
</dbReference>
<evidence type="ECO:0000256" key="1">
    <source>
        <dbReference type="SAM" id="MobiDB-lite"/>
    </source>
</evidence>
<feature type="region of interest" description="Disordered" evidence="1">
    <location>
        <begin position="206"/>
        <end position="228"/>
    </location>
</feature>
<sequence length="297" mass="35038">MDLMEQRLAEEIRKHAHVYDSSSPHYKDSQMIANSWEEISTTIGLDVIECTKRWRTMRDKYVRLRKRLSTQSGDPLGHKVPSFYVRLSWLAPHVKHRERGSTNYGTNSPQPSPRSPCQKMRPKRNRKEQDDCLQKQVAQLKERRVELQQREDSGCSDELQPSPLSPCQKMSPKRKEQDDCLQKQVAQLKECRVELQLQRLDSGWSDELQSSPLSPCQKMTPKMKRKEQDDCLQKQVAKLEERRVELQQQRQDSGCSDELSRFGQTVTDMLRRLPEEHRPQAMFDVYKLLFERQQQNK</sequence>
<accession>A0A6P8FT02</accession>
<gene>
    <name evidence="4" type="primary">LOC116221852</name>
</gene>
<reference evidence="4" key="1">
    <citation type="submission" date="2025-08" db="UniProtKB">
        <authorList>
            <consortium name="RefSeq"/>
        </authorList>
    </citation>
    <scope>IDENTIFICATION</scope>
</reference>
<dbReference type="GO" id="GO:0005634">
    <property type="term" value="C:nucleus"/>
    <property type="evidence" value="ECO:0007669"/>
    <property type="project" value="TreeGrafter"/>
</dbReference>
<keyword evidence="3" id="KW-1185">Reference proteome</keyword>
<dbReference type="RefSeq" id="XP_031429699.1">
    <property type="nucleotide sequence ID" value="XM_031573839.2"/>
</dbReference>
<feature type="domain" description="MADF" evidence="2">
    <location>
        <begin position="7"/>
        <end position="95"/>
    </location>
</feature>
<evidence type="ECO:0000313" key="4">
    <source>
        <dbReference type="RefSeq" id="XP_031429699.1"/>
    </source>
</evidence>
<feature type="compositionally biased region" description="Basic and acidic residues" evidence="1">
    <location>
        <begin position="140"/>
        <end position="153"/>
    </location>
</feature>
<proteinExistence type="predicted"/>
<dbReference type="PANTHER" id="PTHR12243:SF67">
    <property type="entry name" value="COREPRESSOR OF PANGOLIN, ISOFORM A-RELATED"/>
    <property type="match status" value="1"/>
</dbReference>
<dbReference type="InterPro" id="IPR006578">
    <property type="entry name" value="MADF-dom"/>
</dbReference>
<dbReference type="GO" id="GO:0006357">
    <property type="term" value="P:regulation of transcription by RNA polymerase II"/>
    <property type="evidence" value="ECO:0007669"/>
    <property type="project" value="TreeGrafter"/>
</dbReference>
<dbReference type="SMART" id="SM00595">
    <property type="entry name" value="MADF"/>
    <property type="match status" value="1"/>
</dbReference>
<dbReference type="PROSITE" id="PS51029">
    <property type="entry name" value="MADF"/>
    <property type="match status" value="1"/>
</dbReference>
<evidence type="ECO:0000259" key="2">
    <source>
        <dbReference type="PROSITE" id="PS51029"/>
    </source>
</evidence>
<dbReference type="AlphaFoldDB" id="A0A6P8FT02"/>
<name>A0A6P8FT02_CLUHA</name>
<dbReference type="GeneID" id="116221852"/>
<protein>
    <submittedName>
        <fullName evidence="4">Uncharacterized protein LOC116221852</fullName>
    </submittedName>
</protein>
<dbReference type="Proteomes" id="UP000515152">
    <property type="component" value="Chromosome 9"/>
</dbReference>
<dbReference type="OrthoDB" id="5803771at2759"/>
<evidence type="ECO:0000313" key="3">
    <source>
        <dbReference type="Proteomes" id="UP000515152"/>
    </source>
</evidence>
<dbReference type="Pfam" id="PF10545">
    <property type="entry name" value="MADF_DNA_bdg"/>
    <property type="match status" value="1"/>
</dbReference>
<dbReference type="PANTHER" id="PTHR12243">
    <property type="entry name" value="MADF DOMAIN TRANSCRIPTION FACTOR"/>
    <property type="match status" value="1"/>
</dbReference>
<dbReference type="KEGG" id="char:116221852"/>
<feature type="region of interest" description="Disordered" evidence="1">
    <location>
        <begin position="98"/>
        <end position="175"/>
    </location>
</feature>